<dbReference type="GO" id="GO:0003700">
    <property type="term" value="F:DNA-binding transcription factor activity"/>
    <property type="evidence" value="ECO:0007669"/>
    <property type="project" value="InterPro"/>
</dbReference>
<dbReference type="Pfam" id="PF03466">
    <property type="entry name" value="LysR_substrate"/>
    <property type="match status" value="1"/>
</dbReference>
<evidence type="ECO:0000256" key="1">
    <source>
        <dbReference type="ARBA" id="ARBA00009437"/>
    </source>
</evidence>
<dbReference type="SUPFAM" id="SSF46785">
    <property type="entry name" value="Winged helix' DNA-binding domain"/>
    <property type="match status" value="1"/>
</dbReference>
<evidence type="ECO:0000256" key="2">
    <source>
        <dbReference type="ARBA" id="ARBA00023015"/>
    </source>
</evidence>
<dbReference type="GO" id="GO:0005829">
    <property type="term" value="C:cytosol"/>
    <property type="evidence" value="ECO:0007669"/>
    <property type="project" value="TreeGrafter"/>
</dbReference>
<keyword evidence="4" id="KW-0804">Transcription</keyword>
<organism evidence="6 7">
    <name type="scientific">Pigmentiphaga humi</name>
    <dbReference type="NCBI Taxonomy" id="2478468"/>
    <lineage>
        <taxon>Bacteria</taxon>
        <taxon>Pseudomonadati</taxon>
        <taxon>Pseudomonadota</taxon>
        <taxon>Betaproteobacteria</taxon>
        <taxon>Burkholderiales</taxon>
        <taxon>Alcaligenaceae</taxon>
        <taxon>Pigmentiphaga</taxon>
    </lineage>
</organism>
<accession>A0A3P4B343</accession>
<evidence type="ECO:0000313" key="7">
    <source>
        <dbReference type="Proteomes" id="UP000277294"/>
    </source>
</evidence>
<dbReference type="InterPro" id="IPR005119">
    <property type="entry name" value="LysR_subst-bd"/>
</dbReference>
<dbReference type="Gene3D" id="1.10.10.10">
    <property type="entry name" value="Winged helix-like DNA-binding domain superfamily/Winged helix DNA-binding domain"/>
    <property type="match status" value="1"/>
</dbReference>
<name>A0A3P4B343_9BURK</name>
<dbReference type="EMBL" id="UWPJ01000023">
    <property type="protein sequence ID" value="VCU70717.1"/>
    <property type="molecule type" value="Genomic_DNA"/>
</dbReference>
<reference evidence="6 7" key="1">
    <citation type="submission" date="2018-10" db="EMBL/GenBank/DDBJ databases">
        <authorList>
            <person name="Criscuolo A."/>
        </authorList>
    </citation>
    <scope>NUCLEOTIDE SEQUENCE [LARGE SCALE GENOMIC DNA]</scope>
    <source>
        <strain evidence="6">DnA1</strain>
    </source>
</reference>
<gene>
    <name evidence="6" type="primary">gbpR_17</name>
    <name evidence="6" type="ORF">PIGHUM_02793</name>
</gene>
<sequence length="342" mass="37899">MNSRSVNKKVMPKQGPRSEALLIERFFSRRLRLSQVRVLVAIASAGQLKLVAEEMNVTPAAVSKQISEMEDALKHPILQRSGNGVVLTELGHLLARRGRELLDQLDRTRVEVEAMCTGQAGRIGIGAGYSLSALIFPALAFTLKRQTPNVTLSLKEGTFSYLAPMLADSTIDLVVARYTTHRLISSFRQQTIFQDPMVVVCSAHHPLAAKSDVGWADLEGLPWILPEAGSPNREYLERDLAQHGLTVPPGCVESQTWTMNLELLTIYPFLAMLPLTLTRKYRFVTPMRVLPVSMEAGLGAVKAVWREDSDDVLVDLALQTLHRNARDAWNDVGIVQQSQPGR</sequence>
<protein>
    <submittedName>
        <fullName evidence="6">HTH-type transcriptional regulator GbpR</fullName>
    </submittedName>
</protein>
<dbReference type="Gene3D" id="3.40.190.290">
    <property type="match status" value="1"/>
</dbReference>
<dbReference type="Pfam" id="PF00126">
    <property type="entry name" value="HTH_1"/>
    <property type="match status" value="1"/>
</dbReference>
<dbReference type="InterPro" id="IPR036388">
    <property type="entry name" value="WH-like_DNA-bd_sf"/>
</dbReference>
<keyword evidence="3" id="KW-0238">DNA-binding</keyword>
<dbReference type="PROSITE" id="PS50931">
    <property type="entry name" value="HTH_LYSR"/>
    <property type="match status" value="1"/>
</dbReference>
<dbReference type="SUPFAM" id="SSF53850">
    <property type="entry name" value="Periplasmic binding protein-like II"/>
    <property type="match status" value="1"/>
</dbReference>
<evidence type="ECO:0000256" key="3">
    <source>
        <dbReference type="ARBA" id="ARBA00023125"/>
    </source>
</evidence>
<evidence type="ECO:0000259" key="5">
    <source>
        <dbReference type="PROSITE" id="PS50931"/>
    </source>
</evidence>
<proteinExistence type="inferred from homology"/>
<dbReference type="GO" id="GO:0003677">
    <property type="term" value="F:DNA binding"/>
    <property type="evidence" value="ECO:0007669"/>
    <property type="project" value="UniProtKB-KW"/>
</dbReference>
<dbReference type="AlphaFoldDB" id="A0A3P4B343"/>
<dbReference type="Proteomes" id="UP000277294">
    <property type="component" value="Unassembled WGS sequence"/>
</dbReference>
<keyword evidence="7" id="KW-1185">Reference proteome</keyword>
<dbReference type="InterPro" id="IPR036390">
    <property type="entry name" value="WH_DNA-bd_sf"/>
</dbReference>
<dbReference type="PANTHER" id="PTHR30419">
    <property type="entry name" value="HTH-TYPE TRANSCRIPTIONAL REGULATOR YBHD"/>
    <property type="match status" value="1"/>
</dbReference>
<dbReference type="PANTHER" id="PTHR30419:SF8">
    <property type="entry name" value="NITROGEN ASSIMILATION TRANSCRIPTIONAL ACTIVATOR-RELATED"/>
    <property type="match status" value="1"/>
</dbReference>
<feature type="domain" description="HTH lysR-type" evidence="5">
    <location>
        <begin position="31"/>
        <end position="88"/>
    </location>
</feature>
<dbReference type="InterPro" id="IPR050950">
    <property type="entry name" value="HTH-type_LysR_regulators"/>
</dbReference>
<comment type="similarity">
    <text evidence="1">Belongs to the LysR transcriptional regulatory family.</text>
</comment>
<dbReference type="InterPro" id="IPR000847">
    <property type="entry name" value="LysR_HTH_N"/>
</dbReference>
<keyword evidence="2" id="KW-0805">Transcription regulation</keyword>
<evidence type="ECO:0000256" key="4">
    <source>
        <dbReference type="ARBA" id="ARBA00023163"/>
    </source>
</evidence>
<evidence type="ECO:0000313" key="6">
    <source>
        <dbReference type="EMBL" id="VCU70717.1"/>
    </source>
</evidence>